<keyword evidence="2" id="KW-1185">Reference proteome</keyword>
<evidence type="ECO:0000313" key="1">
    <source>
        <dbReference type="EMBL" id="VDP07423.1"/>
    </source>
</evidence>
<dbReference type="WBParaSite" id="HPBE_0001692401-mRNA-1">
    <property type="protein sequence ID" value="HPBE_0001692401-mRNA-1"/>
    <property type="gene ID" value="HPBE_0001692401"/>
</dbReference>
<accession>A0A3P8EF41</accession>
<dbReference type="Proteomes" id="UP000050761">
    <property type="component" value="Unassembled WGS sequence"/>
</dbReference>
<reference evidence="3" key="2">
    <citation type="submission" date="2019-09" db="UniProtKB">
        <authorList>
            <consortium name="WormBaseParasite"/>
        </authorList>
    </citation>
    <scope>IDENTIFICATION</scope>
</reference>
<reference evidence="1 2" key="1">
    <citation type="submission" date="2018-11" db="EMBL/GenBank/DDBJ databases">
        <authorList>
            <consortium name="Pathogen Informatics"/>
        </authorList>
    </citation>
    <scope>NUCLEOTIDE SEQUENCE [LARGE SCALE GENOMIC DNA]</scope>
</reference>
<evidence type="ECO:0000313" key="2">
    <source>
        <dbReference type="Proteomes" id="UP000050761"/>
    </source>
</evidence>
<dbReference type="AlphaFoldDB" id="A0A183G5L2"/>
<dbReference type="EMBL" id="UZAH01029687">
    <property type="protein sequence ID" value="VDP07423.1"/>
    <property type="molecule type" value="Genomic_DNA"/>
</dbReference>
<accession>A0A183G5L2</accession>
<name>A0A183G5L2_HELPZ</name>
<sequence>MHSKSSAQWVFRDYDSRRKADQVKGGGGLGDRARDIRDREGLAERLATRPQGPVRLRLLPRDFDSIGRFVIDSACTAYL</sequence>
<evidence type="ECO:0000313" key="3">
    <source>
        <dbReference type="WBParaSite" id="HPBE_0001692401-mRNA-1"/>
    </source>
</evidence>
<proteinExistence type="predicted"/>
<gene>
    <name evidence="1" type="ORF">HPBE_LOCUS16923</name>
</gene>
<organism evidence="2 3">
    <name type="scientific">Heligmosomoides polygyrus</name>
    <name type="common">Parasitic roundworm</name>
    <dbReference type="NCBI Taxonomy" id="6339"/>
    <lineage>
        <taxon>Eukaryota</taxon>
        <taxon>Metazoa</taxon>
        <taxon>Ecdysozoa</taxon>
        <taxon>Nematoda</taxon>
        <taxon>Chromadorea</taxon>
        <taxon>Rhabditida</taxon>
        <taxon>Rhabditina</taxon>
        <taxon>Rhabditomorpha</taxon>
        <taxon>Strongyloidea</taxon>
        <taxon>Heligmosomidae</taxon>
        <taxon>Heligmosomoides</taxon>
    </lineage>
</organism>
<protein>
    <submittedName>
        <fullName evidence="3">Transposase</fullName>
    </submittedName>
</protein>